<comment type="caution">
    <text evidence="2">The sequence shown here is derived from an EMBL/GenBank/DDBJ whole genome shotgun (WGS) entry which is preliminary data.</text>
</comment>
<organism evidence="2 3">
    <name type="scientific">Archangium violaceum Cb vi76</name>
    <dbReference type="NCBI Taxonomy" id="1406225"/>
    <lineage>
        <taxon>Bacteria</taxon>
        <taxon>Pseudomonadati</taxon>
        <taxon>Myxococcota</taxon>
        <taxon>Myxococcia</taxon>
        <taxon>Myxococcales</taxon>
        <taxon>Cystobacterineae</taxon>
        <taxon>Archangiaceae</taxon>
        <taxon>Archangium</taxon>
    </lineage>
</organism>
<dbReference type="EMBL" id="JPMI01000005">
    <property type="protein sequence ID" value="KFA94714.1"/>
    <property type="molecule type" value="Genomic_DNA"/>
</dbReference>
<dbReference type="Proteomes" id="UP000028547">
    <property type="component" value="Unassembled WGS sequence"/>
</dbReference>
<evidence type="ECO:0000313" key="3">
    <source>
        <dbReference type="Proteomes" id="UP000028547"/>
    </source>
</evidence>
<accession>A0A084T1X9</accession>
<name>A0A084T1X9_9BACT</name>
<protein>
    <submittedName>
        <fullName evidence="2">Uncharacterized protein</fullName>
    </submittedName>
</protein>
<reference evidence="2 3" key="1">
    <citation type="submission" date="2014-07" db="EMBL/GenBank/DDBJ databases">
        <title>Draft Genome Sequence of Gephyronic Acid Producer, Cystobacter violaceus Strain Cb vi76.</title>
        <authorList>
            <person name="Stevens D.C."/>
            <person name="Young J."/>
            <person name="Carmichael R."/>
            <person name="Tan J."/>
            <person name="Taylor R.E."/>
        </authorList>
    </citation>
    <scope>NUCLEOTIDE SEQUENCE [LARGE SCALE GENOMIC DNA]</scope>
    <source>
        <strain evidence="2 3">Cb vi76</strain>
    </source>
</reference>
<feature type="region of interest" description="Disordered" evidence="1">
    <location>
        <begin position="1"/>
        <end position="24"/>
    </location>
</feature>
<proteinExistence type="predicted"/>
<sequence length="923" mass="100782">MSGVLPTEISFDGSQSRDPDNQDSYDPYYPMNWYPGMGITGYAWQAIPPTPQCNGPTLPASEKFVLYPAGATIPPSCQGRWRMRLTVSDDDRVTKTSTQEYTFAIGNCSGKLCLDSPRQLAPAILSTEGTGGTFIGYHIDSAMYDETSFGLGVYTKLEIFIEDNTLNPIYSAVSGPATQTSRGQPIPLYWNGVTQSGTRVPEGKYFHVKISLLDANANVLGTQIEYRAITSEPMRAVFNEPSTKYVHSIGSGSISFTVTGVQNPVDSYRGILRDSAGNAVATFTAPASAIAMSINYSTPGFYSFELFAIRGTSAISLGTHPLTIYKLLLWSGVNSVNALDLEMLVNSDDDNLNGLPDMQEAFGVDTLTYGDDEVRVFRAYFQPRELAGTLTLEHTLGVGALKAWTTPTKAAEVTLPKAWIFPGTAADSPILSDYGYELYLEAHKEAKGEVRLVFTTMDGISLPKAGIPLSTVVLDAVGDTDNDHVIEDEDAVLRTLRPGRWDNAYDGAFNVRNNMDPDHFVDLDPSRFYLRAKGPKLDVDPSKADILQFFLTISHQVNYDTANIMRLPESGPNTAMMVSRSLMLTGTDIEGISRTDTDDGFPVHDGISKVVSDGAIGDRTWRAPIDAHLTVWYNQPNAATLQWRLPVCGAERRKLPLRIHVFLEPYQDVGFDDDGNPATPNVGALNARFDYADVNGNGQHDLGERSEPYVNLSDPMTDMVARSGDDPAVLDARGPLMPINDVWRELRHTDSLWSPACIKIEVVGGTILVEDAPSYNFHNILADGVMTEPEISQLYRVYNASMTEDVIDVFYGTTQNLGIAAAGLAFPPLYQTPAVPHGEKLFTIIKSGMPSYATLAHELAHLLTNTGDSAGNQTFFYPLNVPLTPLTTVNGGRRMPGWVATDARTVRPAGNLAARGNRQLKSY</sequence>
<gene>
    <name evidence="2" type="ORF">Q664_01420</name>
</gene>
<dbReference type="AlphaFoldDB" id="A0A084T1X9"/>
<evidence type="ECO:0000313" key="2">
    <source>
        <dbReference type="EMBL" id="KFA94714.1"/>
    </source>
</evidence>
<evidence type="ECO:0000256" key="1">
    <source>
        <dbReference type="SAM" id="MobiDB-lite"/>
    </source>
</evidence>